<dbReference type="EMBL" id="CYKH01001679">
    <property type="protein sequence ID" value="CUG88862.1"/>
    <property type="molecule type" value="Genomic_DNA"/>
</dbReference>
<dbReference type="Proteomes" id="UP000051952">
    <property type="component" value="Unassembled WGS sequence"/>
</dbReference>
<accession>A0A0S4JBT6</accession>
<feature type="compositionally biased region" description="Low complexity" evidence="1">
    <location>
        <begin position="141"/>
        <end position="160"/>
    </location>
</feature>
<proteinExistence type="predicted"/>
<keyword evidence="3" id="KW-1185">Reference proteome</keyword>
<dbReference type="VEuPathDB" id="TriTrypDB:BSAL_17655"/>
<sequence>MAEQPDVSLLLKQLREDEQRLVRLRHNQNVEGSLGTVGKGTFDFPMPGAKPNRPIPTPPQRRGGGGANPKDHELGSFKVPVAPHLLEPTKAATSKKKFFPVIPLPPLTGANVPKVPTPRLTPSCGVTDDVATGEEEEESPRSVSRGSSRASSRRSSSSSRMTNTAIDPERFERLEQMLVEERAGRLDMLDKVNALSRLLADQNKKIVEGRRRARFMKR</sequence>
<evidence type="ECO:0000313" key="3">
    <source>
        <dbReference type="Proteomes" id="UP000051952"/>
    </source>
</evidence>
<dbReference type="AlphaFoldDB" id="A0A0S4JBT6"/>
<name>A0A0S4JBT6_BODSA</name>
<evidence type="ECO:0000313" key="2">
    <source>
        <dbReference type="EMBL" id="CUG88862.1"/>
    </source>
</evidence>
<organism evidence="2 3">
    <name type="scientific">Bodo saltans</name>
    <name type="common">Flagellated protozoan</name>
    <dbReference type="NCBI Taxonomy" id="75058"/>
    <lineage>
        <taxon>Eukaryota</taxon>
        <taxon>Discoba</taxon>
        <taxon>Euglenozoa</taxon>
        <taxon>Kinetoplastea</taxon>
        <taxon>Metakinetoplastina</taxon>
        <taxon>Eubodonida</taxon>
        <taxon>Bodonidae</taxon>
        <taxon>Bodo</taxon>
    </lineage>
</organism>
<reference evidence="3" key="1">
    <citation type="submission" date="2015-09" db="EMBL/GenBank/DDBJ databases">
        <authorList>
            <consortium name="Pathogen Informatics"/>
        </authorList>
    </citation>
    <scope>NUCLEOTIDE SEQUENCE [LARGE SCALE GENOMIC DNA]</scope>
    <source>
        <strain evidence="3">Lake Konstanz</strain>
    </source>
</reference>
<gene>
    <name evidence="2" type="ORF">BSAL_17655</name>
</gene>
<evidence type="ECO:0000256" key="1">
    <source>
        <dbReference type="SAM" id="MobiDB-lite"/>
    </source>
</evidence>
<feature type="region of interest" description="Disordered" evidence="1">
    <location>
        <begin position="32"/>
        <end position="75"/>
    </location>
</feature>
<protein>
    <submittedName>
        <fullName evidence="2">Uncharacterized protein</fullName>
    </submittedName>
</protein>
<feature type="region of interest" description="Disordered" evidence="1">
    <location>
        <begin position="104"/>
        <end position="167"/>
    </location>
</feature>